<gene>
    <name evidence="1" type="ORF">RPERSI_LOCUS24889</name>
</gene>
<name>A0ACA9S0E6_9GLOM</name>
<evidence type="ECO:0000313" key="1">
    <source>
        <dbReference type="EMBL" id="CAG8818331.1"/>
    </source>
</evidence>
<proteinExistence type="predicted"/>
<accession>A0ACA9S0E6</accession>
<keyword evidence="2" id="KW-1185">Reference proteome</keyword>
<reference evidence="1" key="1">
    <citation type="submission" date="2021-06" db="EMBL/GenBank/DDBJ databases">
        <authorList>
            <person name="Kallberg Y."/>
            <person name="Tangrot J."/>
            <person name="Rosling A."/>
        </authorList>
    </citation>
    <scope>NUCLEOTIDE SEQUENCE</scope>
    <source>
        <strain evidence="1">MA461A</strain>
    </source>
</reference>
<evidence type="ECO:0000313" key="2">
    <source>
        <dbReference type="Proteomes" id="UP000789920"/>
    </source>
</evidence>
<dbReference type="EMBL" id="CAJVQC010080869">
    <property type="protein sequence ID" value="CAG8818331.1"/>
    <property type="molecule type" value="Genomic_DNA"/>
</dbReference>
<comment type="caution">
    <text evidence="1">The sequence shown here is derived from an EMBL/GenBank/DDBJ whole genome shotgun (WGS) entry which is preliminary data.</text>
</comment>
<dbReference type="Proteomes" id="UP000789920">
    <property type="component" value="Unassembled WGS sequence"/>
</dbReference>
<feature type="non-terminal residue" evidence="1">
    <location>
        <position position="1"/>
    </location>
</feature>
<feature type="non-terminal residue" evidence="1">
    <location>
        <position position="50"/>
    </location>
</feature>
<sequence length="50" mass="6046">LMLHAWLIFDWLLFEHNVAITNQEIANLMANEDFFITCRQVRSVWQPIKE</sequence>
<protein>
    <submittedName>
        <fullName evidence="1">16277_t:CDS:1</fullName>
    </submittedName>
</protein>
<organism evidence="1 2">
    <name type="scientific">Racocetra persica</name>
    <dbReference type="NCBI Taxonomy" id="160502"/>
    <lineage>
        <taxon>Eukaryota</taxon>
        <taxon>Fungi</taxon>
        <taxon>Fungi incertae sedis</taxon>
        <taxon>Mucoromycota</taxon>
        <taxon>Glomeromycotina</taxon>
        <taxon>Glomeromycetes</taxon>
        <taxon>Diversisporales</taxon>
        <taxon>Gigasporaceae</taxon>
        <taxon>Racocetra</taxon>
    </lineage>
</organism>